<organism evidence="2 3">
    <name type="scientific">Lasiosphaeria miniovina</name>
    <dbReference type="NCBI Taxonomy" id="1954250"/>
    <lineage>
        <taxon>Eukaryota</taxon>
        <taxon>Fungi</taxon>
        <taxon>Dikarya</taxon>
        <taxon>Ascomycota</taxon>
        <taxon>Pezizomycotina</taxon>
        <taxon>Sordariomycetes</taxon>
        <taxon>Sordariomycetidae</taxon>
        <taxon>Sordariales</taxon>
        <taxon>Lasiosphaeriaceae</taxon>
        <taxon>Lasiosphaeria</taxon>
    </lineage>
</organism>
<name>A0AA40AMF8_9PEZI</name>
<proteinExistence type="predicted"/>
<dbReference type="AlphaFoldDB" id="A0AA40AMF8"/>
<feature type="domain" description="Rhamnogalacturonase A/B/Epimerase-like pectate lyase" evidence="1">
    <location>
        <begin position="6"/>
        <end position="76"/>
    </location>
</feature>
<dbReference type="InterPro" id="IPR011050">
    <property type="entry name" value="Pectin_lyase_fold/virulence"/>
</dbReference>
<dbReference type="GO" id="GO:0016829">
    <property type="term" value="F:lyase activity"/>
    <property type="evidence" value="ECO:0007669"/>
    <property type="project" value="UniProtKB-KW"/>
</dbReference>
<comment type="caution">
    <text evidence="2">The sequence shown here is derived from an EMBL/GenBank/DDBJ whole genome shotgun (WGS) entry which is preliminary data.</text>
</comment>
<dbReference type="RefSeq" id="XP_060297361.1">
    <property type="nucleotide sequence ID" value="XM_060443970.1"/>
</dbReference>
<dbReference type="Proteomes" id="UP001172101">
    <property type="component" value="Unassembled WGS sequence"/>
</dbReference>
<sequence length="215" mass="23357">MDVNSFINVKDYGVKGDDVTDDTQGFKTVFDFVFRRGGVIFIPHGVYPISETLEVAVGVRVVGECWSQLMAKGSTFSNQKQGKPLLSVGVPGTGPKGKSTHFVGVEWNMRGVAETQPGMYDVHFRVGGAVGTDLQLADCPQGVGTECQAGLLLMHITPRGSGFFVNVWVWVADHDIDDQDFTERINIHFSRGWLIESTEPPLALTGVPSASIRAI</sequence>
<keyword evidence="2" id="KW-0456">Lyase</keyword>
<evidence type="ECO:0000259" key="1">
    <source>
        <dbReference type="Pfam" id="PF12708"/>
    </source>
</evidence>
<keyword evidence="3" id="KW-1185">Reference proteome</keyword>
<reference evidence="2" key="1">
    <citation type="submission" date="2023-06" db="EMBL/GenBank/DDBJ databases">
        <title>Genome-scale phylogeny and comparative genomics of the fungal order Sordariales.</title>
        <authorList>
            <consortium name="Lawrence Berkeley National Laboratory"/>
            <person name="Hensen N."/>
            <person name="Bonometti L."/>
            <person name="Westerberg I."/>
            <person name="Brannstrom I.O."/>
            <person name="Guillou S."/>
            <person name="Cros-Aarteil S."/>
            <person name="Calhoun S."/>
            <person name="Haridas S."/>
            <person name="Kuo A."/>
            <person name="Mondo S."/>
            <person name="Pangilinan J."/>
            <person name="Riley R."/>
            <person name="LaButti K."/>
            <person name="Andreopoulos B."/>
            <person name="Lipzen A."/>
            <person name="Chen C."/>
            <person name="Yanf M."/>
            <person name="Daum C."/>
            <person name="Ng V."/>
            <person name="Clum A."/>
            <person name="Steindorff A."/>
            <person name="Ohm R."/>
            <person name="Martin F."/>
            <person name="Silar P."/>
            <person name="Natvig D."/>
            <person name="Lalanne C."/>
            <person name="Gautier V."/>
            <person name="Ament-velasquez S.L."/>
            <person name="Kruys A."/>
            <person name="Hutchinson M.I."/>
            <person name="Powell A.J."/>
            <person name="Barry K."/>
            <person name="Miller A.N."/>
            <person name="Grigoriev I.V."/>
            <person name="Debuchy R."/>
            <person name="Gladieux P."/>
            <person name="Thoren M.H."/>
            <person name="Johannesson H."/>
        </authorList>
    </citation>
    <scope>NUCLEOTIDE SEQUENCE</scope>
    <source>
        <strain evidence="2">SMH2392-1A</strain>
    </source>
</reference>
<evidence type="ECO:0000313" key="2">
    <source>
        <dbReference type="EMBL" id="KAK0718568.1"/>
    </source>
</evidence>
<dbReference type="Gene3D" id="2.160.20.10">
    <property type="entry name" value="Single-stranded right-handed beta-helix, Pectin lyase-like"/>
    <property type="match status" value="1"/>
</dbReference>
<dbReference type="GeneID" id="85327240"/>
<accession>A0AA40AMF8</accession>
<dbReference type="InterPro" id="IPR024535">
    <property type="entry name" value="RHGA/B-epi-like_pectate_lyase"/>
</dbReference>
<dbReference type="Pfam" id="PF12708">
    <property type="entry name" value="Pect-lyase_RHGA_epim"/>
    <property type="match status" value="1"/>
</dbReference>
<dbReference type="EMBL" id="JAUIRO010000004">
    <property type="protein sequence ID" value="KAK0718568.1"/>
    <property type="molecule type" value="Genomic_DNA"/>
</dbReference>
<evidence type="ECO:0000313" key="3">
    <source>
        <dbReference type="Proteomes" id="UP001172101"/>
    </source>
</evidence>
<dbReference type="InterPro" id="IPR012334">
    <property type="entry name" value="Pectin_lyas_fold"/>
</dbReference>
<protein>
    <submittedName>
        <fullName evidence="2">Pectin lyase fold/virulence factor</fullName>
    </submittedName>
</protein>
<gene>
    <name evidence="2" type="ORF">B0T26DRAFT_741478</name>
</gene>
<dbReference type="SUPFAM" id="SSF51126">
    <property type="entry name" value="Pectin lyase-like"/>
    <property type="match status" value="1"/>
</dbReference>